<keyword evidence="1" id="KW-0805">Transcription regulation</keyword>
<keyword evidence="2 4" id="KW-0238">DNA-binding</keyword>
<protein>
    <submittedName>
        <fullName evidence="6">TetR family transcriptional regulator</fullName>
    </submittedName>
</protein>
<dbReference type="GO" id="GO:0003700">
    <property type="term" value="F:DNA-binding transcription factor activity"/>
    <property type="evidence" value="ECO:0007669"/>
    <property type="project" value="TreeGrafter"/>
</dbReference>
<evidence type="ECO:0000313" key="6">
    <source>
        <dbReference type="EMBL" id="ARU53193.1"/>
    </source>
</evidence>
<feature type="DNA-binding region" description="H-T-H motif" evidence="4">
    <location>
        <begin position="37"/>
        <end position="56"/>
    </location>
</feature>
<evidence type="ECO:0000313" key="7">
    <source>
        <dbReference type="Proteomes" id="UP000196228"/>
    </source>
</evidence>
<evidence type="ECO:0000259" key="5">
    <source>
        <dbReference type="PROSITE" id="PS50977"/>
    </source>
</evidence>
<proteinExistence type="predicted"/>
<evidence type="ECO:0000256" key="2">
    <source>
        <dbReference type="ARBA" id="ARBA00023125"/>
    </source>
</evidence>
<dbReference type="RefSeq" id="WP_087472118.1">
    <property type="nucleotide sequence ID" value="NZ_CP021383.1"/>
</dbReference>
<dbReference type="EMBL" id="CP021383">
    <property type="protein sequence ID" value="ARU53193.1"/>
    <property type="molecule type" value="Genomic_DNA"/>
</dbReference>
<evidence type="ECO:0000256" key="3">
    <source>
        <dbReference type="ARBA" id="ARBA00023163"/>
    </source>
</evidence>
<dbReference type="Gene3D" id="1.10.357.10">
    <property type="entry name" value="Tetracycline Repressor, domain 2"/>
    <property type="match status" value="1"/>
</dbReference>
<keyword evidence="3" id="KW-0804">Transcription</keyword>
<evidence type="ECO:0000256" key="1">
    <source>
        <dbReference type="ARBA" id="ARBA00023015"/>
    </source>
</evidence>
<dbReference type="OrthoDB" id="3869819at2"/>
<dbReference type="SUPFAM" id="SSF48498">
    <property type="entry name" value="Tetracyclin repressor-like, C-terminal domain"/>
    <property type="match status" value="1"/>
</dbReference>
<dbReference type="KEGG" id="cceu:CBR64_18870"/>
<dbReference type="PROSITE" id="PS50977">
    <property type="entry name" value="HTH_TETR_2"/>
    <property type="match status" value="1"/>
</dbReference>
<dbReference type="Proteomes" id="UP000196228">
    <property type="component" value="Chromosome"/>
</dbReference>
<dbReference type="PANTHER" id="PTHR30055">
    <property type="entry name" value="HTH-TYPE TRANSCRIPTIONAL REGULATOR RUTR"/>
    <property type="match status" value="1"/>
</dbReference>
<gene>
    <name evidence="6" type="ORF">CBR64_18870</name>
</gene>
<organism evidence="6 7">
    <name type="scientific">Cellulosimicrobium cellulans</name>
    <name type="common">Arthrobacter luteus</name>
    <dbReference type="NCBI Taxonomy" id="1710"/>
    <lineage>
        <taxon>Bacteria</taxon>
        <taxon>Bacillati</taxon>
        <taxon>Actinomycetota</taxon>
        <taxon>Actinomycetes</taxon>
        <taxon>Micrococcales</taxon>
        <taxon>Promicromonosporaceae</taxon>
        <taxon>Cellulosimicrobium</taxon>
    </lineage>
</organism>
<evidence type="ECO:0000256" key="4">
    <source>
        <dbReference type="PROSITE-ProRule" id="PRU00335"/>
    </source>
</evidence>
<sequence>MPSNATQHQAKRADARRNVQAILDAAAVRLSRDPDASIAEIAKAAGVGRVTLYGHFAGRAELVDAVVARAIEEGDEALDALDLSGDPREALVRLVRQSWLTIVQIGALMTAATEVLSPERMLELHERPATRVERLVERGRKAGAFRTDLPASWLVGTLHRVMHGAAAEIEAGRLAPDDAAATIAATVLAAFTPPGQPVPHVPDGATS</sequence>
<name>A0A1Y0I1C6_CELCE</name>
<dbReference type="GO" id="GO:0000976">
    <property type="term" value="F:transcription cis-regulatory region binding"/>
    <property type="evidence" value="ECO:0007669"/>
    <property type="project" value="TreeGrafter"/>
</dbReference>
<dbReference type="InterPro" id="IPR001647">
    <property type="entry name" value="HTH_TetR"/>
</dbReference>
<dbReference type="InterPro" id="IPR009057">
    <property type="entry name" value="Homeodomain-like_sf"/>
</dbReference>
<dbReference type="Pfam" id="PF00440">
    <property type="entry name" value="TetR_N"/>
    <property type="match status" value="1"/>
</dbReference>
<feature type="domain" description="HTH tetR-type" evidence="5">
    <location>
        <begin position="16"/>
        <end position="74"/>
    </location>
</feature>
<dbReference type="InterPro" id="IPR050109">
    <property type="entry name" value="HTH-type_TetR-like_transc_reg"/>
</dbReference>
<dbReference type="AlphaFoldDB" id="A0A1Y0I1C6"/>
<dbReference type="PANTHER" id="PTHR30055:SF234">
    <property type="entry name" value="HTH-TYPE TRANSCRIPTIONAL REGULATOR BETI"/>
    <property type="match status" value="1"/>
</dbReference>
<dbReference type="SUPFAM" id="SSF46689">
    <property type="entry name" value="Homeodomain-like"/>
    <property type="match status" value="1"/>
</dbReference>
<reference evidence="6 7" key="1">
    <citation type="submission" date="2017-05" db="EMBL/GenBank/DDBJ databases">
        <authorList>
            <person name="Song R."/>
            <person name="Chenine A.L."/>
            <person name="Ruprecht R.M."/>
        </authorList>
    </citation>
    <scope>NUCLEOTIDE SEQUENCE [LARGE SCALE GENOMIC DNA]</scope>
    <source>
        <strain evidence="6 7">PSBB019</strain>
    </source>
</reference>
<dbReference type="InterPro" id="IPR036271">
    <property type="entry name" value="Tet_transcr_reg_TetR-rel_C_sf"/>
</dbReference>
<accession>A0A1Y0I1C6</accession>